<accession>A0A1H6BBN8</accession>
<dbReference type="OrthoDB" id="5241784at2"/>
<dbReference type="GO" id="GO:0046983">
    <property type="term" value="F:protein dimerization activity"/>
    <property type="evidence" value="ECO:0007669"/>
    <property type="project" value="InterPro"/>
</dbReference>
<dbReference type="GO" id="GO:0016020">
    <property type="term" value="C:membrane"/>
    <property type="evidence" value="ECO:0007669"/>
    <property type="project" value="InterPro"/>
</dbReference>
<keyword evidence="4" id="KW-0812">Transmembrane</keyword>
<keyword evidence="2 6" id="KW-0418">Kinase</keyword>
<feature type="transmembrane region" description="Helical" evidence="4">
    <location>
        <begin position="118"/>
        <end position="140"/>
    </location>
</feature>
<keyword evidence="4" id="KW-0472">Membrane</keyword>
<dbReference type="RefSeq" id="WP_103955982.1">
    <property type="nucleotide sequence ID" value="NZ_FNVT01000003.1"/>
</dbReference>
<evidence type="ECO:0000256" key="3">
    <source>
        <dbReference type="ARBA" id="ARBA00023012"/>
    </source>
</evidence>
<keyword evidence="1" id="KW-0808">Transferase</keyword>
<feature type="domain" description="Signal transduction histidine kinase subgroup 3 dimerisation and phosphoacceptor" evidence="5">
    <location>
        <begin position="198"/>
        <end position="264"/>
    </location>
</feature>
<protein>
    <submittedName>
        <fullName evidence="6">Two-component system, NarL family, sensor histidine kinase DesK</fullName>
    </submittedName>
</protein>
<organism evidence="6 7">
    <name type="scientific">Nonomuraea solani</name>
    <dbReference type="NCBI Taxonomy" id="1144553"/>
    <lineage>
        <taxon>Bacteria</taxon>
        <taxon>Bacillati</taxon>
        <taxon>Actinomycetota</taxon>
        <taxon>Actinomycetes</taxon>
        <taxon>Streptosporangiales</taxon>
        <taxon>Streptosporangiaceae</taxon>
        <taxon>Nonomuraea</taxon>
    </lineage>
</organism>
<feature type="transmembrane region" description="Helical" evidence="4">
    <location>
        <begin position="152"/>
        <end position="169"/>
    </location>
</feature>
<dbReference type="InterPro" id="IPR050482">
    <property type="entry name" value="Sensor_HK_TwoCompSys"/>
</dbReference>
<dbReference type="Proteomes" id="UP000236732">
    <property type="component" value="Unassembled WGS sequence"/>
</dbReference>
<dbReference type="CDD" id="cd16917">
    <property type="entry name" value="HATPase_UhpB-NarQ-NarX-like"/>
    <property type="match status" value="1"/>
</dbReference>
<reference evidence="6 7" key="1">
    <citation type="submission" date="2016-10" db="EMBL/GenBank/DDBJ databases">
        <authorList>
            <person name="de Groot N.N."/>
        </authorList>
    </citation>
    <scope>NUCLEOTIDE SEQUENCE [LARGE SCALE GENOMIC DNA]</scope>
    <source>
        <strain evidence="6 7">CGMCC 4.7037</strain>
    </source>
</reference>
<name>A0A1H6BBN8_9ACTN</name>
<evidence type="ECO:0000256" key="4">
    <source>
        <dbReference type="SAM" id="Phobius"/>
    </source>
</evidence>
<gene>
    <name evidence="6" type="ORF">SAMN05444920_103281</name>
</gene>
<dbReference type="InterPro" id="IPR011712">
    <property type="entry name" value="Sig_transdc_His_kin_sub3_dim/P"/>
</dbReference>
<dbReference type="SUPFAM" id="SSF55874">
    <property type="entry name" value="ATPase domain of HSP90 chaperone/DNA topoisomerase II/histidine kinase"/>
    <property type="match status" value="1"/>
</dbReference>
<evidence type="ECO:0000313" key="6">
    <source>
        <dbReference type="EMBL" id="SEG58060.1"/>
    </source>
</evidence>
<keyword evidence="7" id="KW-1185">Reference proteome</keyword>
<keyword evidence="4" id="KW-1133">Transmembrane helix</keyword>
<evidence type="ECO:0000259" key="5">
    <source>
        <dbReference type="Pfam" id="PF07730"/>
    </source>
</evidence>
<dbReference type="PANTHER" id="PTHR24421">
    <property type="entry name" value="NITRATE/NITRITE SENSOR PROTEIN NARX-RELATED"/>
    <property type="match status" value="1"/>
</dbReference>
<dbReference type="Pfam" id="PF07730">
    <property type="entry name" value="HisKA_3"/>
    <property type="match status" value="1"/>
</dbReference>
<evidence type="ECO:0000256" key="1">
    <source>
        <dbReference type="ARBA" id="ARBA00022679"/>
    </source>
</evidence>
<evidence type="ECO:0000256" key="2">
    <source>
        <dbReference type="ARBA" id="ARBA00022777"/>
    </source>
</evidence>
<dbReference type="InterPro" id="IPR036890">
    <property type="entry name" value="HATPase_C_sf"/>
</dbReference>
<feature type="transmembrane region" description="Helical" evidence="4">
    <location>
        <begin position="12"/>
        <end position="34"/>
    </location>
</feature>
<proteinExistence type="predicted"/>
<sequence>MDAITRARRFTWKMLLSNIVMLWLVILFQTGAAIEVGRLYWWSAGPALIAAVLFTWLFPKMVNAALDRRYPTRMVVVAAVLAVVGTGVGGGETIGYGFMLICWLAVATLNIPRRMSFLLSGLTFVVGVGFGALSAVIGTSVMAAEMGLQASMIYYAIIYGFFCGIMPPSTRMSVWIWMLAEEAHEGREAHTRLALAEERLRFARDLHDLVGHQLSAIAVKTELATRLSDVDIDAAQAEMAEVNRLTRKALKELRQAVRGYRELDLTAELNSVKGVLEAAGVRCEVGIPYRELPAGVGPVFAYVVREAVTNVLKHSTASFCEITIRFTEQEAELRVHNDGVTRPQEADLGTGLTGMRERLASLGGRLTAHPTAGGQFLLNAVVSLPLGG</sequence>
<dbReference type="EMBL" id="FNVT01000003">
    <property type="protein sequence ID" value="SEG58060.1"/>
    <property type="molecule type" value="Genomic_DNA"/>
</dbReference>
<dbReference type="Gene3D" id="3.30.565.10">
    <property type="entry name" value="Histidine kinase-like ATPase, C-terminal domain"/>
    <property type="match status" value="1"/>
</dbReference>
<dbReference type="Gene3D" id="1.20.5.1930">
    <property type="match status" value="1"/>
</dbReference>
<dbReference type="PANTHER" id="PTHR24421:SF63">
    <property type="entry name" value="SENSOR HISTIDINE KINASE DESK"/>
    <property type="match status" value="1"/>
</dbReference>
<dbReference type="GO" id="GO:0000155">
    <property type="term" value="F:phosphorelay sensor kinase activity"/>
    <property type="evidence" value="ECO:0007669"/>
    <property type="project" value="InterPro"/>
</dbReference>
<keyword evidence="3" id="KW-0902">Two-component regulatory system</keyword>
<feature type="transmembrane region" description="Helical" evidence="4">
    <location>
        <begin position="40"/>
        <end position="58"/>
    </location>
</feature>
<dbReference type="AlphaFoldDB" id="A0A1H6BBN8"/>
<evidence type="ECO:0000313" key="7">
    <source>
        <dbReference type="Proteomes" id="UP000236732"/>
    </source>
</evidence>